<dbReference type="Gene3D" id="3.20.20.80">
    <property type="entry name" value="Glycosidases"/>
    <property type="match status" value="1"/>
</dbReference>
<dbReference type="CAZy" id="CBM6">
    <property type="family name" value="Carbohydrate-Binding Module Family 6"/>
</dbReference>
<dbReference type="InterPro" id="IPR005084">
    <property type="entry name" value="CBM6"/>
</dbReference>
<dbReference type="PRINTS" id="PR00134">
    <property type="entry name" value="GLHYDRLASE10"/>
</dbReference>
<dbReference type="Gene3D" id="2.60.40.10">
    <property type="entry name" value="Immunoglobulins"/>
    <property type="match status" value="1"/>
</dbReference>
<evidence type="ECO:0000313" key="16">
    <source>
        <dbReference type="Proteomes" id="UP000009080"/>
    </source>
</evidence>
<dbReference type="CDD" id="cd04084">
    <property type="entry name" value="CBM6_xylanase-like"/>
    <property type="match status" value="1"/>
</dbReference>
<dbReference type="PANTHER" id="PTHR31490">
    <property type="entry name" value="GLYCOSYL HYDROLASE"/>
    <property type="match status" value="1"/>
</dbReference>
<evidence type="ECO:0000256" key="4">
    <source>
        <dbReference type="ARBA" id="ARBA00022729"/>
    </source>
</evidence>
<feature type="domain" description="GH10" evidence="14">
    <location>
        <begin position="218"/>
        <end position="509"/>
    </location>
</feature>
<dbReference type="PROSITE" id="PS00591">
    <property type="entry name" value="GH10_1"/>
    <property type="match status" value="1"/>
</dbReference>
<dbReference type="InterPro" id="IPR044846">
    <property type="entry name" value="GH10"/>
</dbReference>
<evidence type="ECO:0000256" key="10">
    <source>
        <dbReference type="PROSITE-ProRule" id="PRU10061"/>
    </source>
</evidence>
<evidence type="ECO:0000256" key="2">
    <source>
        <dbReference type="ARBA" id="ARBA00007495"/>
    </source>
</evidence>
<keyword evidence="7 11" id="KW-0119">Carbohydrate metabolism</keyword>
<name>C5BTG8_TERTT</name>
<feature type="signal peptide" evidence="12">
    <location>
        <begin position="1"/>
        <end position="20"/>
    </location>
</feature>
<dbReference type="Pfam" id="PF17957">
    <property type="entry name" value="Big_7"/>
    <property type="match status" value="1"/>
</dbReference>
<gene>
    <name evidence="15" type="ordered locus">TERTU_1599</name>
</gene>
<dbReference type="InterPro" id="IPR008979">
    <property type="entry name" value="Galactose-bd-like_sf"/>
</dbReference>
<dbReference type="KEGG" id="ttu:TERTU_1599"/>
<evidence type="ECO:0000256" key="6">
    <source>
        <dbReference type="ARBA" id="ARBA00022801"/>
    </source>
</evidence>
<dbReference type="GO" id="GO:0031176">
    <property type="term" value="F:endo-1,4-beta-xylanase activity"/>
    <property type="evidence" value="ECO:0007669"/>
    <property type="project" value="UniProtKB-EC"/>
</dbReference>
<dbReference type="PROSITE" id="PS51175">
    <property type="entry name" value="CBM6"/>
    <property type="match status" value="1"/>
</dbReference>
<proteinExistence type="inferred from homology"/>
<dbReference type="STRING" id="377629.TERTU_1599"/>
<keyword evidence="6 11" id="KW-0378">Hydrolase</keyword>
<evidence type="ECO:0000256" key="1">
    <source>
        <dbReference type="ARBA" id="ARBA00000681"/>
    </source>
</evidence>
<dbReference type="SMART" id="SM00606">
    <property type="entry name" value="CBD_IV"/>
    <property type="match status" value="1"/>
</dbReference>
<dbReference type="InterPro" id="IPR012291">
    <property type="entry name" value="CBM2_carb-bd_dom_sf"/>
</dbReference>
<dbReference type="PANTHER" id="PTHR31490:SF88">
    <property type="entry name" value="BETA-XYLANASE"/>
    <property type="match status" value="1"/>
</dbReference>
<accession>C5BTG8</accession>
<dbReference type="AlphaFoldDB" id="C5BTG8"/>
<protein>
    <recommendedName>
        <fullName evidence="11">Beta-xylanase</fullName>
        <ecNumber evidence="11">3.2.1.8</ecNumber>
    </recommendedName>
</protein>
<dbReference type="InterPro" id="IPR017853">
    <property type="entry name" value="GH"/>
</dbReference>
<evidence type="ECO:0000256" key="11">
    <source>
        <dbReference type="RuleBase" id="RU361174"/>
    </source>
</evidence>
<evidence type="ECO:0000256" key="8">
    <source>
        <dbReference type="ARBA" id="ARBA00023295"/>
    </source>
</evidence>
<evidence type="ECO:0000256" key="7">
    <source>
        <dbReference type="ARBA" id="ARBA00023277"/>
    </source>
</evidence>
<dbReference type="Gene3D" id="2.60.40.290">
    <property type="match status" value="1"/>
</dbReference>
<evidence type="ECO:0000256" key="12">
    <source>
        <dbReference type="SAM" id="SignalP"/>
    </source>
</evidence>
<keyword evidence="4 12" id="KW-0732">Signal</keyword>
<dbReference type="InterPro" id="IPR006584">
    <property type="entry name" value="Cellulose-bd_IV"/>
</dbReference>
<dbReference type="Proteomes" id="UP000009080">
    <property type="component" value="Chromosome"/>
</dbReference>
<keyword evidence="3 15" id="KW-0858">Xylan degradation</keyword>
<sequence length="955" mass="102626">MKIAHLSVLAAVLASSSALAVSQDVRPANCGFSLATGTDSVWESGYQAWTHLTNESGETATDFEIFYRLANSAITESMQAEYRAVDGGYILSAPEWLRYQTIPRGTGYRLGYISEGVFDSAVTPYVLSINGNPCDTDLPVVSLSANQTVFTSAGTLTLNADAADNVAVNKVVFKQNGEVIAEDYNAPYTFSMPIDASMNGKFAFTATAVDLNGNEATAASKPVFAKVGARFLGSAASSDKSFAAMSPYFQQLTPENAGKWGSVEAVRDVMDWSGMDKAYTYSRENGIPMKLHTLVWGQQAPTWIDNLSPAEQLAEVEEWYAALASRYPDAEMIDVVNEALHAPATFRDALGGDGETGWDWVIRSFELAREYFPDSELLINDYNILILEAYTAEYLEIIELLQARGLLDGIGLQSHFLERADLAIVQANVETLAATGLPIYITELDVDFADDARHAQRLAGLFEIFWDNPSVVGVTHWGHLRGEMWRENGYLIDRDGSLRAGMSWMLCYSTGGTDCVLPEYVPAGWKGTPEGLTLEAELYDDAVGLAVLGENIGYTDGGDWFSYAKVNFEPTWDTFAVGYAKGMDTETSLSVHLDSLDSPAIASIDMPNSGDWSTVKELIVDIPAVAGEHDVFFRFNGSYGGGNVDYVRFGLPAGLGEELMSNGDFEDGTASGWYTWGGGVVSAQIARVFDGSYALQVAEREGNAPAAYDISSLVAAGGTYTLSLAAAITGEVTADVNVTLSTVCGDQTAYSWIVNPTMLVDGEWQELTTEFSIPDCDFTGAQLIVEGPGAGVALLLDNVSLRSLDAGESSGLLVNGTFENASTEGWFTWSGELNVTSDIVYDGSYAMALTDRESTDSPAATSLLGLLSPGLTYSTSLALLVRGADSSDLQLVLKTSCDGEDVYSWIANAEGVAADEWFTLAGEITVPDCELTDLMMYVQGPSGGAEIYLDNVQVN</sequence>
<dbReference type="CAZy" id="GH10">
    <property type="family name" value="Glycoside Hydrolase Family 10"/>
</dbReference>
<dbReference type="InterPro" id="IPR031158">
    <property type="entry name" value="GH10_AS"/>
</dbReference>
<dbReference type="CAZy" id="CBM22">
    <property type="family name" value="Carbohydrate-Binding Module Family 22"/>
</dbReference>
<evidence type="ECO:0000256" key="5">
    <source>
        <dbReference type="ARBA" id="ARBA00022737"/>
    </source>
</evidence>
<dbReference type="OrthoDB" id="4241492at2"/>
<dbReference type="GO" id="GO:0030247">
    <property type="term" value="F:polysaccharide binding"/>
    <property type="evidence" value="ECO:0007669"/>
    <property type="project" value="InterPro"/>
</dbReference>
<dbReference type="SUPFAM" id="SSF51445">
    <property type="entry name" value="(Trans)glycosidases"/>
    <property type="match status" value="1"/>
</dbReference>
<dbReference type="Pfam" id="PF03422">
    <property type="entry name" value="CBM_6"/>
    <property type="match status" value="1"/>
</dbReference>
<comment type="similarity">
    <text evidence="2 11">Belongs to the glycosyl hydrolase 10 (cellulase F) family.</text>
</comment>
<dbReference type="SMART" id="SM00633">
    <property type="entry name" value="Glyco_10"/>
    <property type="match status" value="1"/>
</dbReference>
<dbReference type="RefSeq" id="WP_015816809.1">
    <property type="nucleotide sequence ID" value="NC_012997.1"/>
</dbReference>
<dbReference type="EC" id="3.2.1.8" evidence="11"/>
<reference evidence="15 16" key="1">
    <citation type="journal article" date="2009" name="PLoS ONE">
        <title>The complete genome of Teredinibacter turnerae T7901: an intracellular endosymbiont of marine wood-boring bivalves (shipworms).</title>
        <authorList>
            <person name="Yang J.C."/>
            <person name="Madupu R."/>
            <person name="Durkin A.S."/>
            <person name="Ekborg N.A."/>
            <person name="Pedamallu C.S."/>
            <person name="Hostetler J.B."/>
            <person name="Radune D."/>
            <person name="Toms B.S."/>
            <person name="Henrissat B."/>
            <person name="Coutinho P.M."/>
            <person name="Schwarz S."/>
            <person name="Field L."/>
            <person name="Trindade-Silva A.E."/>
            <person name="Soares C.A.G."/>
            <person name="Elshahawi S."/>
            <person name="Hanora A."/>
            <person name="Schmidt E.W."/>
            <person name="Haygood M.G."/>
            <person name="Posfai J."/>
            <person name="Benner J."/>
            <person name="Madinger C."/>
            <person name="Nove J."/>
            <person name="Anton B."/>
            <person name="Chaudhary K."/>
            <person name="Foster J."/>
            <person name="Holman A."/>
            <person name="Kumar S."/>
            <person name="Lessard P.A."/>
            <person name="Luyten Y.A."/>
            <person name="Slatko B."/>
            <person name="Wood N."/>
            <person name="Wu B."/>
            <person name="Teplitski M."/>
            <person name="Mougous J.D."/>
            <person name="Ward N."/>
            <person name="Eisen J.A."/>
            <person name="Badger J.H."/>
            <person name="Distel D.L."/>
        </authorList>
    </citation>
    <scope>NUCLEOTIDE SEQUENCE [LARGE SCALE GENOMIC DNA]</scope>
    <source>
        <strain evidence="16">ATCC 39867 / T7901</strain>
    </source>
</reference>
<dbReference type="Pfam" id="PF00331">
    <property type="entry name" value="Glyco_hydro_10"/>
    <property type="match status" value="1"/>
</dbReference>
<feature type="active site" description="Nucleophile" evidence="10">
    <location>
        <position position="443"/>
    </location>
</feature>
<evidence type="ECO:0000313" key="15">
    <source>
        <dbReference type="EMBL" id="ACR10697.1"/>
    </source>
</evidence>
<dbReference type="SUPFAM" id="SSF49785">
    <property type="entry name" value="Galactose-binding domain-like"/>
    <property type="match status" value="3"/>
</dbReference>
<feature type="domain" description="CBM6" evidence="13">
    <location>
        <begin position="527"/>
        <end position="650"/>
    </location>
</feature>
<dbReference type="InterPro" id="IPR003305">
    <property type="entry name" value="CenC_carb-bd"/>
</dbReference>
<comment type="catalytic activity">
    <reaction evidence="1 11">
        <text>Endohydrolysis of (1-&gt;4)-beta-D-xylosidic linkages in xylans.</text>
        <dbReference type="EC" id="3.2.1.8"/>
    </reaction>
</comment>
<evidence type="ECO:0000259" key="13">
    <source>
        <dbReference type="PROSITE" id="PS51175"/>
    </source>
</evidence>
<dbReference type="eggNOG" id="COG3693">
    <property type="taxonomic scope" value="Bacteria"/>
</dbReference>
<organism evidence="15 16">
    <name type="scientific">Teredinibacter turnerae (strain ATCC 39867 / T7901)</name>
    <dbReference type="NCBI Taxonomy" id="377629"/>
    <lineage>
        <taxon>Bacteria</taxon>
        <taxon>Pseudomonadati</taxon>
        <taxon>Pseudomonadota</taxon>
        <taxon>Gammaproteobacteria</taxon>
        <taxon>Cellvibrionales</taxon>
        <taxon>Cellvibrionaceae</taxon>
        <taxon>Teredinibacter</taxon>
    </lineage>
</organism>
<keyword evidence="5" id="KW-0677">Repeat</keyword>
<dbReference type="EMBL" id="CP001614">
    <property type="protein sequence ID" value="ACR10697.1"/>
    <property type="molecule type" value="Genomic_DNA"/>
</dbReference>
<keyword evidence="9 11" id="KW-0624">Polysaccharide degradation</keyword>
<evidence type="ECO:0000259" key="14">
    <source>
        <dbReference type="PROSITE" id="PS51760"/>
    </source>
</evidence>
<evidence type="ECO:0000256" key="3">
    <source>
        <dbReference type="ARBA" id="ARBA00022651"/>
    </source>
</evidence>
<dbReference type="InterPro" id="IPR001000">
    <property type="entry name" value="GH10_dom"/>
</dbReference>
<keyword evidence="8 11" id="KW-0326">Glycosidase</keyword>
<dbReference type="GO" id="GO:0045493">
    <property type="term" value="P:xylan catabolic process"/>
    <property type="evidence" value="ECO:0007669"/>
    <property type="project" value="UniProtKB-KW"/>
</dbReference>
<keyword evidence="16" id="KW-1185">Reference proteome</keyword>
<dbReference type="Gene3D" id="2.60.120.260">
    <property type="entry name" value="Galactose-binding domain-like"/>
    <property type="match status" value="3"/>
</dbReference>
<dbReference type="HOGENOM" id="CLU_308805_0_0_6"/>
<evidence type="ECO:0000256" key="9">
    <source>
        <dbReference type="ARBA" id="ARBA00023326"/>
    </source>
</evidence>
<dbReference type="InterPro" id="IPR013783">
    <property type="entry name" value="Ig-like_fold"/>
</dbReference>
<dbReference type="PROSITE" id="PS51760">
    <property type="entry name" value="GH10_2"/>
    <property type="match status" value="1"/>
</dbReference>
<dbReference type="Pfam" id="PF02018">
    <property type="entry name" value="CBM_4_9"/>
    <property type="match status" value="2"/>
</dbReference>
<feature type="chain" id="PRO_5002948919" description="Beta-xylanase" evidence="12">
    <location>
        <begin position="21"/>
        <end position="955"/>
    </location>
</feature>